<evidence type="ECO:0000313" key="2">
    <source>
        <dbReference type="EMBL" id="MBS4196177.1"/>
    </source>
</evidence>
<dbReference type="EMBL" id="JAGYPG010000002">
    <property type="protein sequence ID" value="MBS4196177.1"/>
    <property type="molecule type" value="Genomic_DNA"/>
</dbReference>
<dbReference type="PROSITE" id="PS51186">
    <property type="entry name" value="GNAT"/>
    <property type="match status" value="1"/>
</dbReference>
<dbReference type="GO" id="GO:0016747">
    <property type="term" value="F:acyltransferase activity, transferring groups other than amino-acyl groups"/>
    <property type="evidence" value="ECO:0007669"/>
    <property type="project" value="InterPro"/>
</dbReference>
<evidence type="ECO:0000313" key="3">
    <source>
        <dbReference type="Proteomes" id="UP000681414"/>
    </source>
</evidence>
<sequence>MEALTMKSIDRTNWEIACELTVQENQCSFIASNLYSIAEAQFYPERCVKGIYSNDKMVGFTMYGIDEDDGNFWIYRLMIDQAFQGQGLGSQAILLVIDEIKKNNSKGIPVIMIGYHPENKAAQMVYKKAGFIETEMAPWGEQLARYSLV</sequence>
<keyword evidence="3" id="KW-1185">Reference proteome</keyword>
<dbReference type="Gene3D" id="3.40.630.30">
    <property type="match status" value="1"/>
</dbReference>
<dbReference type="InterPro" id="IPR000182">
    <property type="entry name" value="GNAT_dom"/>
</dbReference>
<proteinExistence type="predicted"/>
<comment type="caution">
    <text evidence="2">The sequence shown here is derived from an EMBL/GenBank/DDBJ whole genome shotgun (WGS) entry which is preliminary data.</text>
</comment>
<dbReference type="InterPro" id="IPR016181">
    <property type="entry name" value="Acyl_CoA_acyltransferase"/>
</dbReference>
<dbReference type="Proteomes" id="UP000681414">
    <property type="component" value="Unassembled WGS sequence"/>
</dbReference>
<name>A0A942THE2_9BACI</name>
<dbReference type="SUPFAM" id="SSF55729">
    <property type="entry name" value="Acyl-CoA N-acyltransferases (Nat)"/>
    <property type="match status" value="1"/>
</dbReference>
<dbReference type="AlphaFoldDB" id="A0A942THE2"/>
<reference evidence="2 3" key="1">
    <citation type="submission" date="2021-05" db="EMBL/GenBank/DDBJ databases">
        <title>Novel Bacillus species.</title>
        <authorList>
            <person name="Liu G."/>
        </authorList>
    </citation>
    <scope>NUCLEOTIDE SEQUENCE [LARGE SCALE GENOMIC DNA]</scope>
    <source>
        <strain evidence="3">FJAT-49780</strain>
    </source>
</reference>
<gene>
    <name evidence="2" type="ORF">KHA97_14005</name>
</gene>
<organism evidence="2 3">
    <name type="scientific">Lederbergia citri</name>
    <dbReference type="NCBI Taxonomy" id="2833580"/>
    <lineage>
        <taxon>Bacteria</taxon>
        <taxon>Bacillati</taxon>
        <taxon>Bacillota</taxon>
        <taxon>Bacilli</taxon>
        <taxon>Bacillales</taxon>
        <taxon>Bacillaceae</taxon>
        <taxon>Lederbergia</taxon>
    </lineage>
</organism>
<evidence type="ECO:0000259" key="1">
    <source>
        <dbReference type="PROSITE" id="PS51186"/>
    </source>
</evidence>
<dbReference type="CDD" id="cd04301">
    <property type="entry name" value="NAT_SF"/>
    <property type="match status" value="1"/>
</dbReference>
<accession>A0A942THE2</accession>
<dbReference type="Pfam" id="PF00583">
    <property type="entry name" value="Acetyltransf_1"/>
    <property type="match status" value="1"/>
</dbReference>
<feature type="domain" description="N-acetyltransferase" evidence="1">
    <location>
        <begin position="4"/>
        <end position="149"/>
    </location>
</feature>
<protein>
    <submittedName>
        <fullName evidence="2">GNAT family N-acetyltransferase</fullName>
    </submittedName>
</protein>